<keyword evidence="8 13" id="KW-0949">S-adenosyl-L-methionine</keyword>
<dbReference type="CDD" id="cd02440">
    <property type="entry name" value="AdoMet_MTases"/>
    <property type="match status" value="1"/>
</dbReference>
<evidence type="ECO:0000256" key="2">
    <source>
        <dbReference type="ARBA" id="ARBA00004496"/>
    </source>
</evidence>
<feature type="domain" description="SAM-dependent MTase RsmB/NOP-type" evidence="14">
    <location>
        <begin position="163"/>
        <end position="432"/>
    </location>
</feature>
<accession>A0A3N2DGR6</accession>
<feature type="binding site" evidence="13">
    <location>
        <position position="321"/>
    </location>
    <ligand>
        <name>S-adenosyl-L-methionine</name>
        <dbReference type="ChEBI" id="CHEBI:59789"/>
    </ligand>
</feature>
<dbReference type="PRINTS" id="PR02008">
    <property type="entry name" value="RCMTFAMILY"/>
</dbReference>
<dbReference type="Gene3D" id="3.40.50.150">
    <property type="entry name" value="Vaccinia Virus protein VP39"/>
    <property type="match status" value="1"/>
</dbReference>
<dbReference type="Gene3D" id="3.30.70.1170">
    <property type="entry name" value="Sun protein, domain 3"/>
    <property type="match status" value="1"/>
</dbReference>
<keyword evidence="6 13" id="KW-0489">Methyltransferase</keyword>
<dbReference type="Proteomes" id="UP000275394">
    <property type="component" value="Unassembled WGS sequence"/>
</dbReference>
<gene>
    <name evidence="15" type="ORF">EDC56_3233</name>
</gene>
<comment type="caution">
    <text evidence="15">The sequence shown here is derived from an EMBL/GenBank/DDBJ whole genome shotgun (WGS) entry which is preliminary data.</text>
</comment>
<evidence type="ECO:0000256" key="8">
    <source>
        <dbReference type="ARBA" id="ARBA00022691"/>
    </source>
</evidence>
<keyword evidence="7 13" id="KW-0808">Transferase</keyword>
<dbReference type="InterPro" id="IPR029063">
    <property type="entry name" value="SAM-dependent_MTases_sf"/>
</dbReference>
<feature type="binding site" evidence="13">
    <location>
        <begin position="253"/>
        <end position="259"/>
    </location>
    <ligand>
        <name>S-adenosyl-L-methionine</name>
        <dbReference type="ChEBI" id="CHEBI:59789"/>
    </ligand>
</feature>
<dbReference type="GO" id="GO:0009383">
    <property type="term" value="F:rRNA (cytosine-C5-)-methyltransferase activity"/>
    <property type="evidence" value="ECO:0007669"/>
    <property type="project" value="TreeGrafter"/>
</dbReference>
<evidence type="ECO:0000256" key="12">
    <source>
        <dbReference type="ARBA" id="ARBA00047283"/>
    </source>
</evidence>
<keyword evidence="5" id="KW-0698">rRNA processing</keyword>
<dbReference type="Gene3D" id="1.10.940.10">
    <property type="entry name" value="NusB-like"/>
    <property type="match status" value="1"/>
</dbReference>
<feature type="binding site" evidence="13">
    <location>
        <position position="276"/>
    </location>
    <ligand>
        <name>S-adenosyl-L-methionine</name>
        <dbReference type="ChEBI" id="CHEBI:59789"/>
    </ligand>
</feature>
<dbReference type="Pfam" id="PF01029">
    <property type="entry name" value="NusB"/>
    <property type="match status" value="1"/>
</dbReference>
<dbReference type="SUPFAM" id="SSF53335">
    <property type="entry name" value="S-adenosyl-L-methionine-dependent methyltransferases"/>
    <property type="match status" value="1"/>
</dbReference>
<dbReference type="InterPro" id="IPR006027">
    <property type="entry name" value="NusB_RsmB_TIM44"/>
</dbReference>
<evidence type="ECO:0000256" key="4">
    <source>
        <dbReference type="ARBA" id="ARBA00022490"/>
    </source>
</evidence>
<dbReference type="SUPFAM" id="SSF48013">
    <property type="entry name" value="NusB-like"/>
    <property type="match status" value="1"/>
</dbReference>
<evidence type="ECO:0000256" key="7">
    <source>
        <dbReference type="ARBA" id="ARBA00022679"/>
    </source>
</evidence>
<dbReference type="RefSeq" id="WP_123713558.1">
    <property type="nucleotide sequence ID" value="NZ_RKHR01000006.1"/>
</dbReference>
<reference evidence="15 16" key="1">
    <citation type="submission" date="2018-11" db="EMBL/GenBank/DDBJ databases">
        <title>Genomic Encyclopedia of Type Strains, Phase IV (KMG-IV): sequencing the most valuable type-strain genomes for metagenomic binning, comparative biology and taxonomic classification.</title>
        <authorList>
            <person name="Goeker M."/>
        </authorList>
    </citation>
    <scope>NUCLEOTIDE SEQUENCE [LARGE SCALE GENOMIC DNA]</scope>
    <source>
        <strain evidence="15 16">DSM 100316</strain>
    </source>
</reference>
<dbReference type="InterPro" id="IPR023267">
    <property type="entry name" value="RCMT"/>
</dbReference>
<keyword evidence="4" id="KW-0963">Cytoplasm</keyword>
<dbReference type="NCBIfam" id="NF008149">
    <property type="entry name" value="PRK10901.1"/>
    <property type="match status" value="1"/>
</dbReference>
<sequence>MSKPLPCRAQAARLIAQLMSQQSSLANLIPKYLDSIDEGEHGLFKELCFGVMRHHARLSGLADQLIHKPLKEKDRDVYALVLIGLYQLAYMRVPDHAAIAETVQASIALRKQWAKSFVNGVLRQYQRRADSLQQQLSVAASHSHPAWLYGMINKRWPEQLPQILAANNAAPPMILRVNRQQCRRDDYLQLLAQANIAARPCRFSADGIVLEQGQSVDALPHFADGWLSVQDESAQLAANLLDAQPQHRILDACCAPGGKTCHLLEQVPTATVHGLELVESKLERVRDNLQRLGLEATLFAGDASQPADWHDGQSYHRILLDAPCSATGVIRRNPDVKLMRQPEEIAAIAELQFRIISALWPLLAVGGKLLYATCSIMPAENTHLVERFVTGTTDARHRPIDADWGIEQPYGRQILPGGQDGDGFFYACIEKVEG</sequence>
<dbReference type="PANTHER" id="PTHR22807">
    <property type="entry name" value="NOP2 YEAST -RELATED NOL1/NOP2/FMU SUN DOMAIN-CONTAINING"/>
    <property type="match status" value="1"/>
</dbReference>
<comment type="function">
    <text evidence="1">Specifically methylates the cytosine at position 967 (m5C967) of 16S rRNA.</text>
</comment>
<feature type="active site" description="Nucleophile" evidence="13">
    <location>
        <position position="374"/>
    </location>
</feature>
<dbReference type="EC" id="2.1.1.176" evidence="3"/>
<dbReference type="Pfam" id="PF01189">
    <property type="entry name" value="Methyltr_RsmB-F"/>
    <property type="match status" value="1"/>
</dbReference>
<dbReference type="Pfam" id="PF22458">
    <property type="entry name" value="RsmF-B_ferredox"/>
    <property type="match status" value="1"/>
</dbReference>
<dbReference type="FunFam" id="3.40.50.150:FF:000022">
    <property type="entry name" value="Ribosomal RNA small subunit methyltransferase B"/>
    <property type="match status" value="1"/>
</dbReference>
<name>A0A3N2DGR6_9GAMM</name>
<evidence type="ECO:0000313" key="16">
    <source>
        <dbReference type="Proteomes" id="UP000275394"/>
    </source>
</evidence>
<comment type="catalytic activity">
    <reaction evidence="12">
        <text>cytidine(967) in 16S rRNA + S-adenosyl-L-methionine = 5-methylcytidine(967) in 16S rRNA + S-adenosyl-L-homocysteine + H(+)</text>
        <dbReference type="Rhea" id="RHEA:42748"/>
        <dbReference type="Rhea" id="RHEA-COMP:10219"/>
        <dbReference type="Rhea" id="RHEA-COMP:10220"/>
        <dbReference type="ChEBI" id="CHEBI:15378"/>
        <dbReference type="ChEBI" id="CHEBI:57856"/>
        <dbReference type="ChEBI" id="CHEBI:59789"/>
        <dbReference type="ChEBI" id="CHEBI:74483"/>
        <dbReference type="ChEBI" id="CHEBI:82748"/>
        <dbReference type="EC" id="2.1.1.176"/>
    </reaction>
</comment>
<dbReference type="PROSITE" id="PS51686">
    <property type="entry name" value="SAM_MT_RSMB_NOP"/>
    <property type="match status" value="1"/>
</dbReference>
<protein>
    <recommendedName>
        <fullName evidence="3">16S rRNA (cytosine(967)-C(5))-methyltransferase</fullName>
        <ecNumber evidence="3">2.1.1.176</ecNumber>
    </recommendedName>
    <alternativeName>
        <fullName evidence="10">16S rRNA m5C967 methyltransferase</fullName>
    </alternativeName>
    <alternativeName>
        <fullName evidence="11">rRNA (cytosine-C(5)-)-methyltransferase RsmB</fullName>
    </alternativeName>
</protein>
<dbReference type="InterPro" id="IPR004573">
    <property type="entry name" value="rRNA_ssu_MeTfrase_B"/>
</dbReference>
<dbReference type="InterPro" id="IPR054728">
    <property type="entry name" value="RsmB-like_ferredoxin"/>
</dbReference>
<evidence type="ECO:0000256" key="10">
    <source>
        <dbReference type="ARBA" id="ARBA00030399"/>
    </source>
</evidence>
<evidence type="ECO:0000256" key="9">
    <source>
        <dbReference type="ARBA" id="ARBA00022884"/>
    </source>
</evidence>
<evidence type="ECO:0000256" key="1">
    <source>
        <dbReference type="ARBA" id="ARBA00002724"/>
    </source>
</evidence>
<comment type="subcellular location">
    <subcellularLocation>
        <location evidence="2">Cytoplasm</location>
    </subcellularLocation>
</comment>
<evidence type="ECO:0000256" key="6">
    <source>
        <dbReference type="ARBA" id="ARBA00022603"/>
    </source>
</evidence>
<dbReference type="GO" id="GO:0003723">
    <property type="term" value="F:RNA binding"/>
    <property type="evidence" value="ECO:0007669"/>
    <property type="project" value="UniProtKB-UniRule"/>
</dbReference>
<dbReference type="InterPro" id="IPR035926">
    <property type="entry name" value="NusB-like_sf"/>
</dbReference>
<dbReference type="PANTHER" id="PTHR22807:SF61">
    <property type="entry name" value="NOL1_NOP2_SUN FAMILY PROTEIN _ ANTITERMINATION NUSB DOMAIN-CONTAINING PROTEIN"/>
    <property type="match status" value="1"/>
</dbReference>
<evidence type="ECO:0000313" key="15">
    <source>
        <dbReference type="EMBL" id="ROR98993.1"/>
    </source>
</evidence>
<organism evidence="15 16">
    <name type="scientific">Sinobacterium caligoides</name>
    <dbReference type="NCBI Taxonomy" id="933926"/>
    <lineage>
        <taxon>Bacteria</taxon>
        <taxon>Pseudomonadati</taxon>
        <taxon>Pseudomonadota</taxon>
        <taxon>Gammaproteobacteria</taxon>
        <taxon>Cellvibrionales</taxon>
        <taxon>Spongiibacteraceae</taxon>
        <taxon>Sinobacterium</taxon>
    </lineage>
</organism>
<dbReference type="NCBIfam" id="TIGR00563">
    <property type="entry name" value="rsmB"/>
    <property type="match status" value="1"/>
</dbReference>
<comment type="similarity">
    <text evidence="13">Belongs to the class I-like SAM-binding methyltransferase superfamily. RsmB/NOP family.</text>
</comment>
<evidence type="ECO:0000256" key="13">
    <source>
        <dbReference type="PROSITE-ProRule" id="PRU01023"/>
    </source>
</evidence>
<keyword evidence="9 13" id="KW-0694">RNA-binding</keyword>
<dbReference type="GO" id="GO:0005829">
    <property type="term" value="C:cytosol"/>
    <property type="evidence" value="ECO:0007669"/>
    <property type="project" value="TreeGrafter"/>
</dbReference>
<feature type="binding site" evidence="13">
    <location>
        <position position="302"/>
    </location>
    <ligand>
        <name>S-adenosyl-L-methionine</name>
        <dbReference type="ChEBI" id="CHEBI:59789"/>
    </ligand>
</feature>
<evidence type="ECO:0000256" key="3">
    <source>
        <dbReference type="ARBA" id="ARBA00012140"/>
    </source>
</evidence>
<keyword evidence="16" id="KW-1185">Reference proteome</keyword>
<proteinExistence type="inferred from homology"/>
<dbReference type="AlphaFoldDB" id="A0A3N2DGR6"/>
<dbReference type="InterPro" id="IPR049560">
    <property type="entry name" value="MeTrfase_RsmB-F_NOP2_cat"/>
</dbReference>
<evidence type="ECO:0000256" key="11">
    <source>
        <dbReference type="ARBA" id="ARBA00031088"/>
    </source>
</evidence>
<dbReference type="GO" id="GO:0006355">
    <property type="term" value="P:regulation of DNA-templated transcription"/>
    <property type="evidence" value="ECO:0007669"/>
    <property type="project" value="InterPro"/>
</dbReference>
<dbReference type="GO" id="GO:0070475">
    <property type="term" value="P:rRNA base methylation"/>
    <property type="evidence" value="ECO:0007669"/>
    <property type="project" value="TreeGrafter"/>
</dbReference>
<evidence type="ECO:0000256" key="5">
    <source>
        <dbReference type="ARBA" id="ARBA00022552"/>
    </source>
</evidence>
<dbReference type="InterPro" id="IPR001678">
    <property type="entry name" value="MeTrfase_RsmB-F_NOP2_dom"/>
</dbReference>
<dbReference type="OrthoDB" id="9810297at2"/>
<evidence type="ECO:0000259" key="14">
    <source>
        <dbReference type="PROSITE" id="PS51686"/>
    </source>
</evidence>
<dbReference type="EMBL" id="RKHR01000006">
    <property type="protein sequence ID" value="ROR98993.1"/>
    <property type="molecule type" value="Genomic_DNA"/>
</dbReference>